<feature type="non-terminal residue" evidence="1">
    <location>
        <position position="178"/>
    </location>
</feature>
<evidence type="ECO:0000313" key="1">
    <source>
        <dbReference type="EMBL" id="PKH47188.1"/>
    </source>
</evidence>
<name>A0A2J1DYH0_9CHLR</name>
<dbReference type="EMBL" id="PHFD01000136">
    <property type="protein sequence ID" value="PKH47188.1"/>
    <property type="molecule type" value="Genomic_DNA"/>
</dbReference>
<sequence>MQPDGQLACFDVPKFRSFAHNYMLNFFANPGDTLMFSRVDDILIPVFWVNPVFGTDCTLLSIDDKHNRGWSNFHGVIGQSGFYSEYSTDKMYWCTVLDNGVLSTPITFAESPNPITYYPVKENSLYRLLGHTAFYELSGQQGLTWFDFSGGWSTGIPCVDLFQVQVNGQPTQFVKKGQ</sequence>
<organism evidence="1 2">
    <name type="scientific">Dehalococcoides mccartyi</name>
    <dbReference type="NCBI Taxonomy" id="61435"/>
    <lineage>
        <taxon>Bacteria</taxon>
        <taxon>Bacillati</taxon>
        <taxon>Chloroflexota</taxon>
        <taxon>Dehalococcoidia</taxon>
        <taxon>Dehalococcoidales</taxon>
        <taxon>Dehalococcoidaceae</taxon>
        <taxon>Dehalococcoides</taxon>
    </lineage>
</organism>
<proteinExistence type="predicted"/>
<dbReference type="Proteomes" id="UP000233649">
    <property type="component" value="Unassembled WGS sequence"/>
</dbReference>
<comment type="caution">
    <text evidence="1">The sequence shown here is derived from an EMBL/GenBank/DDBJ whole genome shotgun (WGS) entry which is preliminary data.</text>
</comment>
<dbReference type="AlphaFoldDB" id="A0A2J1DYH0"/>
<gene>
    <name evidence="1" type="ORF">CVH13_00695</name>
</gene>
<accession>A0A2J1DYH0</accession>
<evidence type="ECO:0000313" key="2">
    <source>
        <dbReference type="Proteomes" id="UP000233649"/>
    </source>
</evidence>
<protein>
    <submittedName>
        <fullName evidence="1">Uncharacterized protein</fullName>
    </submittedName>
</protein>
<reference evidence="1 2" key="1">
    <citation type="journal article" date="2017" name="FEMS Microbiol. Ecol.">
        <title>Reconstructed genomes of novel Dehalococcoides mccartyi strains from 1,2,3,4-tetrachlorodibenzo-p-dioxin-dechlorinating enrichment cultures reveal divergent reductive dehalogenase gene profiles.</title>
        <authorList>
            <person name="Dam H.T."/>
            <person name="Vollmers J."/>
            <person name="Kaster A.K."/>
            <person name="Haggblom M.M."/>
        </authorList>
    </citation>
    <scope>NUCLEOTIDE SEQUENCE [LARGE SCALE GENOMIC DNA]</scope>
    <source>
        <strain evidence="1 2">H1-3-2.001</strain>
    </source>
</reference>